<dbReference type="Gene3D" id="3.30.565.10">
    <property type="entry name" value="Histidine kinase-like ATPase, C-terminal domain"/>
    <property type="match status" value="1"/>
</dbReference>
<keyword evidence="9" id="KW-0675">Receptor</keyword>
<dbReference type="CDD" id="cd00082">
    <property type="entry name" value="HisKA"/>
    <property type="match status" value="1"/>
</dbReference>
<dbReference type="InterPro" id="IPR016132">
    <property type="entry name" value="Phyto_chromo_attachment"/>
</dbReference>
<dbReference type="InterPro" id="IPR029016">
    <property type="entry name" value="GAF-like_dom_sf"/>
</dbReference>
<dbReference type="SUPFAM" id="SSF55781">
    <property type="entry name" value="GAF domain-like"/>
    <property type="match status" value="2"/>
</dbReference>
<dbReference type="InterPro" id="IPR043150">
    <property type="entry name" value="Phytochrome_PHY_sf"/>
</dbReference>
<dbReference type="InterPro" id="IPR005467">
    <property type="entry name" value="His_kinase_dom"/>
</dbReference>
<dbReference type="InterPro" id="IPR050351">
    <property type="entry name" value="BphY/WalK/GraS-like"/>
</dbReference>
<feature type="domain" description="Phytochrome chromophore attachment site" evidence="11">
    <location>
        <begin position="165"/>
        <end position="321"/>
    </location>
</feature>
<gene>
    <name evidence="13" type="ORF">JMJ55_20380</name>
</gene>
<keyword evidence="7" id="KW-0418">Kinase</keyword>
<dbReference type="InterPro" id="IPR013515">
    <property type="entry name" value="Phytochrome_cen-reg"/>
</dbReference>
<dbReference type="EMBL" id="JAEUXJ010000010">
    <property type="protein sequence ID" value="MBL6457697.1"/>
    <property type="molecule type" value="Genomic_DNA"/>
</dbReference>
<name>A0ABS1V7P8_9PROT</name>
<dbReference type="SMART" id="SM00388">
    <property type="entry name" value="HisKA"/>
    <property type="match status" value="1"/>
</dbReference>
<dbReference type="SUPFAM" id="SSF55874">
    <property type="entry name" value="ATPase domain of HSP90 chaperone/DNA topoisomerase II/histidine kinase"/>
    <property type="match status" value="1"/>
</dbReference>
<dbReference type="Gene3D" id="1.10.287.130">
    <property type="match status" value="1"/>
</dbReference>
<comment type="catalytic activity">
    <reaction evidence="1">
        <text>ATP + protein L-histidine = ADP + protein N-phospho-L-histidine.</text>
        <dbReference type="EC" id="2.7.13.3"/>
    </reaction>
</comment>
<dbReference type="SUPFAM" id="SSF47384">
    <property type="entry name" value="Homodimeric domain of signal transducing histidine kinase"/>
    <property type="match status" value="1"/>
</dbReference>
<dbReference type="Gene3D" id="3.30.450.40">
    <property type="match status" value="1"/>
</dbReference>
<dbReference type="InterPro" id="IPR003661">
    <property type="entry name" value="HisK_dim/P_dom"/>
</dbReference>
<evidence type="ECO:0000256" key="4">
    <source>
        <dbReference type="ARBA" id="ARBA00022543"/>
    </source>
</evidence>
<evidence type="ECO:0000259" key="12">
    <source>
        <dbReference type="PROSITE" id="PS50109"/>
    </source>
</evidence>
<protein>
    <recommendedName>
        <fullName evidence="3">histidine kinase</fullName>
        <ecNumber evidence="3">2.7.13.3</ecNumber>
    </recommendedName>
</protein>
<evidence type="ECO:0000256" key="5">
    <source>
        <dbReference type="ARBA" id="ARBA00022606"/>
    </source>
</evidence>
<reference evidence="13 14" key="1">
    <citation type="submission" date="2021-01" db="EMBL/GenBank/DDBJ databases">
        <title>Belnapia mucosa sp. nov. and Belnapia arida sp. nov., isolated from the Tabernas Desert (Almeria, Spain).</title>
        <authorList>
            <person name="Molina-Menor E."/>
            <person name="Vidal-Verdu A."/>
            <person name="Calonge A."/>
            <person name="Satari L."/>
            <person name="Pereto Magraner J."/>
            <person name="Porcar Miralles M."/>
        </authorList>
    </citation>
    <scope>NUCLEOTIDE SEQUENCE [LARGE SCALE GENOMIC DNA]</scope>
    <source>
        <strain evidence="13 14">T6</strain>
    </source>
</reference>
<feature type="region of interest" description="Disordered" evidence="10">
    <location>
        <begin position="1"/>
        <end position="27"/>
    </location>
</feature>
<evidence type="ECO:0000256" key="6">
    <source>
        <dbReference type="ARBA" id="ARBA00022679"/>
    </source>
</evidence>
<evidence type="ECO:0000256" key="3">
    <source>
        <dbReference type="ARBA" id="ARBA00012438"/>
    </source>
</evidence>
<keyword evidence="4" id="KW-0600">Photoreceptor protein</keyword>
<dbReference type="PROSITE" id="PS50109">
    <property type="entry name" value="HIS_KIN"/>
    <property type="match status" value="1"/>
</dbReference>
<keyword evidence="14" id="KW-1185">Reference proteome</keyword>
<keyword evidence="8" id="KW-0157">Chromophore</keyword>
<dbReference type="InterPro" id="IPR013654">
    <property type="entry name" value="PAS_2"/>
</dbReference>
<dbReference type="Gene3D" id="3.30.450.270">
    <property type="match status" value="1"/>
</dbReference>
<dbReference type="PANTHER" id="PTHR42878:SF15">
    <property type="entry name" value="BACTERIOPHYTOCHROME"/>
    <property type="match status" value="1"/>
</dbReference>
<evidence type="ECO:0000256" key="1">
    <source>
        <dbReference type="ARBA" id="ARBA00000085"/>
    </source>
</evidence>
<evidence type="ECO:0000259" key="11">
    <source>
        <dbReference type="PROSITE" id="PS50046"/>
    </source>
</evidence>
<dbReference type="SUPFAM" id="SSF55785">
    <property type="entry name" value="PYP-like sensor domain (PAS domain)"/>
    <property type="match status" value="1"/>
</dbReference>
<dbReference type="SMART" id="SM00387">
    <property type="entry name" value="HATPase_c"/>
    <property type="match status" value="1"/>
</dbReference>
<evidence type="ECO:0000256" key="10">
    <source>
        <dbReference type="SAM" id="MobiDB-lite"/>
    </source>
</evidence>
<evidence type="ECO:0000256" key="7">
    <source>
        <dbReference type="ARBA" id="ARBA00022777"/>
    </source>
</evidence>
<evidence type="ECO:0000256" key="9">
    <source>
        <dbReference type="ARBA" id="ARBA00023170"/>
    </source>
</evidence>
<comment type="similarity">
    <text evidence="2">In the N-terminal section; belongs to the phytochrome family.</text>
</comment>
<dbReference type="PANTHER" id="PTHR42878">
    <property type="entry name" value="TWO-COMPONENT HISTIDINE KINASE"/>
    <property type="match status" value="1"/>
</dbReference>
<dbReference type="InterPro" id="IPR035965">
    <property type="entry name" value="PAS-like_dom_sf"/>
</dbReference>
<evidence type="ECO:0000256" key="8">
    <source>
        <dbReference type="ARBA" id="ARBA00022991"/>
    </source>
</evidence>
<dbReference type="InterPro" id="IPR036890">
    <property type="entry name" value="HATPase_C_sf"/>
</dbReference>
<keyword evidence="5" id="KW-0716">Sensory transduction</keyword>
<evidence type="ECO:0000256" key="2">
    <source>
        <dbReference type="ARBA" id="ARBA00006402"/>
    </source>
</evidence>
<dbReference type="Pfam" id="PF01590">
    <property type="entry name" value="GAF"/>
    <property type="match status" value="1"/>
</dbReference>
<sequence length="764" mass="82885">MPPLPGFAAVTPPDDALPASVPTEGCESEPIHIPGSIQPHGHLLAFAGDGLTLSHASAGAGRLLSTAIEAAFGQPIEQVLAGTPKEALRTRLHQLSATAPQQLGRFRAAAGAVFQTTGHRSPDGHAVLEFEPEMESEDRPEADVTLEALYPGVRDAFTRLGRAASTELLASTAAASVRHITGFDRVLVYRFEENWDGTVVAEDGNGRLPTYLGLRFPASDIPAQARRLYEVNPQRLIADADYTPVPILAAQPGPPLDLTHAGLRSVSPVHLEYMRNMGTPASMSVSILGGDGRLWGLISCHHAEPRRVSFAARNACDLVAQMFAVRVAAREEMAHIEARAQLKGLEGRLLARMTGADRLEDGLLAVPTDLLELTRATGVAVLTDGGCALAGYTPPEVEVRRIAAWLAQRSGDEVFETNSLASVMPEAAAYADIASGLLAISVSKLHPSFVLWFRPEVIRTVTWGGDPRKPELPPDRLHPRRSFAAWAETVRQRSTRWSAAEIEAARDLRTAIVGIVLRAAEERAELTGRLERVNRELAAFSYSVSHDLRAPFRHIVGFAELLREREGEKLSARGQRYVSTIVEAAETAGRLVDALLNFSQMGRTALVPVQFDPAPLVAEVRRTLELEQAGRPIEWRIGPMPSTRADPAMLRQVFQNLLSNALKYTRGRDPAIIDVSGEASDTDVVFHVRDNGVGFDMAYAHKLFGVFQRLHRAEEFEGIGIGLANVQRIVERHGGRIWAEGRPGGGAAFHFTLPRQAAPSDEAT</sequence>
<proteinExistence type="inferred from homology"/>
<organism evidence="13 14">
    <name type="scientific">Belnapia mucosa</name>
    <dbReference type="NCBI Taxonomy" id="2804532"/>
    <lineage>
        <taxon>Bacteria</taxon>
        <taxon>Pseudomonadati</taxon>
        <taxon>Pseudomonadota</taxon>
        <taxon>Alphaproteobacteria</taxon>
        <taxon>Acetobacterales</taxon>
        <taxon>Roseomonadaceae</taxon>
        <taxon>Belnapia</taxon>
    </lineage>
</organism>
<accession>A0ABS1V7P8</accession>
<dbReference type="InterPro" id="IPR003018">
    <property type="entry name" value="GAF"/>
</dbReference>
<dbReference type="EC" id="2.7.13.3" evidence="3"/>
<dbReference type="Pfam" id="PF02518">
    <property type="entry name" value="HATPase_c"/>
    <property type="match status" value="1"/>
</dbReference>
<feature type="domain" description="Histidine kinase" evidence="12">
    <location>
        <begin position="543"/>
        <end position="757"/>
    </location>
</feature>
<dbReference type="PROSITE" id="PS50046">
    <property type="entry name" value="PHYTOCHROME_2"/>
    <property type="match status" value="1"/>
</dbReference>
<dbReference type="SMART" id="SM00065">
    <property type="entry name" value="GAF"/>
    <property type="match status" value="1"/>
</dbReference>
<evidence type="ECO:0000313" key="13">
    <source>
        <dbReference type="EMBL" id="MBL6457697.1"/>
    </source>
</evidence>
<dbReference type="Pfam" id="PF08446">
    <property type="entry name" value="PAS_2"/>
    <property type="match status" value="1"/>
</dbReference>
<comment type="caution">
    <text evidence="13">The sequence shown here is derived from an EMBL/GenBank/DDBJ whole genome shotgun (WGS) entry which is preliminary data.</text>
</comment>
<dbReference type="Proteomes" id="UP000606490">
    <property type="component" value="Unassembled WGS sequence"/>
</dbReference>
<keyword evidence="6" id="KW-0808">Transferase</keyword>
<evidence type="ECO:0000313" key="14">
    <source>
        <dbReference type="Proteomes" id="UP000606490"/>
    </source>
</evidence>
<dbReference type="Pfam" id="PF00360">
    <property type="entry name" value="PHY"/>
    <property type="match status" value="1"/>
</dbReference>
<dbReference type="Pfam" id="PF00512">
    <property type="entry name" value="HisKA"/>
    <property type="match status" value="1"/>
</dbReference>
<dbReference type="InterPro" id="IPR003594">
    <property type="entry name" value="HATPase_dom"/>
</dbReference>
<dbReference type="InterPro" id="IPR036097">
    <property type="entry name" value="HisK_dim/P_sf"/>
</dbReference>
<dbReference type="PRINTS" id="PR01033">
    <property type="entry name" value="PHYTOCHROME"/>
</dbReference>
<dbReference type="InterPro" id="IPR001294">
    <property type="entry name" value="Phytochrome"/>
</dbReference>
<dbReference type="Gene3D" id="3.30.450.20">
    <property type="entry name" value="PAS domain"/>
    <property type="match status" value="1"/>
</dbReference>